<evidence type="ECO:0000313" key="5">
    <source>
        <dbReference type="Proteomes" id="UP001241072"/>
    </source>
</evidence>
<dbReference type="EC" id="2.4.-.-" evidence="4"/>
<dbReference type="PANTHER" id="PTHR12526:SF635">
    <property type="entry name" value="GLYCOSYL TRANSFERASE GROUP 1"/>
    <property type="match status" value="1"/>
</dbReference>
<feature type="domain" description="Glycosyltransferase subfamily 4-like N-terminal" evidence="3">
    <location>
        <begin position="17"/>
        <end position="161"/>
    </location>
</feature>
<dbReference type="PANTHER" id="PTHR12526">
    <property type="entry name" value="GLYCOSYLTRANSFERASE"/>
    <property type="match status" value="1"/>
</dbReference>
<dbReference type="Pfam" id="PF13692">
    <property type="entry name" value="Glyco_trans_1_4"/>
    <property type="match status" value="1"/>
</dbReference>
<gene>
    <name evidence="4" type="ORF">Q5716_02175</name>
</gene>
<accession>A0ABT9BJ29</accession>
<dbReference type="Pfam" id="PF13439">
    <property type="entry name" value="Glyco_transf_4"/>
    <property type="match status" value="1"/>
</dbReference>
<evidence type="ECO:0000256" key="2">
    <source>
        <dbReference type="ARBA" id="ARBA00022679"/>
    </source>
</evidence>
<organism evidence="4 5">
    <name type="scientific">Antiquaquibacter soli</name>
    <dbReference type="NCBI Taxonomy" id="3064523"/>
    <lineage>
        <taxon>Bacteria</taxon>
        <taxon>Bacillati</taxon>
        <taxon>Actinomycetota</taxon>
        <taxon>Actinomycetes</taxon>
        <taxon>Micrococcales</taxon>
        <taxon>Microbacteriaceae</taxon>
        <taxon>Antiquaquibacter</taxon>
    </lineage>
</organism>
<dbReference type="InterPro" id="IPR028098">
    <property type="entry name" value="Glyco_trans_4-like_N"/>
</dbReference>
<evidence type="ECO:0000313" key="4">
    <source>
        <dbReference type="EMBL" id="MDO7881026.1"/>
    </source>
</evidence>
<keyword evidence="1 4" id="KW-0328">Glycosyltransferase</keyword>
<dbReference type="Gene3D" id="3.40.50.2000">
    <property type="entry name" value="Glycogen Phosphorylase B"/>
    <property type="match status" value="2"/>
</dbReference>
<comment type="caution">
    <text evidence="4">The sequence shown here is derived from an EMBL/GenBank/DDBJ whole genome shotgun (WGS) entry which is preliminary data.</text>
</comment>
<dbReference type="GO" id="GO:0016757">
    <property type="term" value="F:glycosyltransferase activity"/>
    <property type="evidence" value="ECO:0007669"/>
    <property type="project" value="UniProtKB-KW"/>
</dbReference>
<dbReference type="RefSeq" id="WP_305001447.1">
    <property type="nucleotide sequence ID" value="NZ_JAUQUB010000001.1"/>
</dbReference>
<dbReference type="EMBL" id="JAUQUB010000001">
    <property type="protein sequence ID" value="MDO7881026.1"/>
    <property type="molecule type" value="Genomic_DNA"/>
</dbReference>
<reference evidence="4 5" key="1">
    <citation type="submission" date="2023-07" db="EMBL/GenBank/DDBJ databases">
        <title>Protaetiibacter sp. nov WY-16 isolated from soil.</title>
        <authorList>
            <person name="Liu B."/>
            <person name="Wan Y."/>
        </authorList>
    </citation>
    <scope>NUCLEOTIDE SEQUENCE [LARGE SCALE GENOMIC DNA]</scope>
    <source>
        <strain evidence="4 5">WY-16</strain>
    </source>
</reference>
<keyword evidence="5" id="KW-1185">Reference proteome</keyword>
<sequence>MRRSVAIIGSRGYPSFYGGFETAVRHLAPYLADRGWDVTVYGRRGQTVDALADPRVHRVATDGIESTSLSTLSHGFTATIAALRARHDVALVMNVANGYFLPLLRLGRIPTVVNVDGVEWERAKWGQLARFVFRLGARLTRLAATTLVVDARAIGDYWQRTLGRGGVFIPYGADAPGPLPVMDSLIDGAYILFVARLVPENSVHQFLDAVEELDAAVPVVVVGAPPVGDTVVTPRLEDLARRRASFHWLGQVSDDDLLFGLWQHAGVYVHGHTVGGTNPALVQAMACGAPVVARDTVFNREVLGETGVFVGDSSRELSDAIKGMLASPADRARLSAAASARAASSYSWPSVLEAYERELVSAADRQARAAGRR</sequence>
<name>A0ABT9BJ29_9MICO</name>
<evidence type="ECO:0000256" key="1">
    <source>
        <dbReference type="ARBA" id="ARBA00022676"/>
    </source>
</evidence>
<protein>
    <submittedName>
        <fullName evidence="4">Glycosyltransferase</fullName>
        <ecNumber evidence="4">2.4.-.-</ecNumber>
    </submittedName>
</protein>
<proteinExistence type="predicted"/>
<dbReference type="SUPFAM" id="SSF53756">
    <property type="entry name" value="UDP-Glycosyltransferase/glycogen phosphorylase"/>
    <property type="match status" value="1"/>
</dbReference>
<evidence type="ECO:0000259" key="3">
    <source>
        <dbReference type="Pfam" id="PF13439"/>
    </source>
</evidence>
<keyword evidence="2 4" id="KW-0808">Transferase</keyword>
<dbReference type="Proteomes" id="UP001241072">
    <property type="component" value="Unassembled WGS sequence"/>
</dbReference>